<dbReference type="EMBL" id="CACVBM020001072">
    <property type="protein sequence ID" value="CAA7028680.1"/>
    <property type="molecule type" value="Genomic_DNA"/>
</dbReference>
<reference evidence="2" key="1">
    <citation type="submission" date="2020-01" db="EMBL/GenBank/DDBJ databases">
        <authorList>
            <person name="Mishra B."/>
        </authorList>
    </citation>
    <scope>NUCLEOTIDE SEQUENCE [LARGE SCALE GENOMIC DNA]</scope>
</reference>
<accession>A0A6D2IQA1</accession>
<protein>
    <submittedName>
        <fullName evidence="2">Uncharacterized protein</fullName>
    </submittedName>
</protein>
<dbReference type="Proteomes" id="UP000467841">
    <property type="component" value="Unassembled WGS sequence"/>
</dbReference>
<evidence type="ECO:0000313" key="3">
    <source>
        <dbReference type="Proteomes" id="UP000467841"/>
    </source>
</evidence>
<sequence length="148" mass="16833">MDQIQAPVVAKKRVFLTSRNRYSMDLARRTQKSMWWILRNALEAAAVLAVVVVPCALSITSLRRKTVWRIPIWEWAMALLLTATSRRIIFVEVTIFGLLLRRIFTSKPRVVYVVSEGSQRRCTVVDNNVAMSYTNLGESHKGAKPSPS</sequence>
<keyword evidence="1" id="KW-1133">Transmembrane helix</keyword>
<feature type="transmembrane region" description="Helical" evidence="1">
    <location>
        <begin position="36"/>
        <end position="60"/>
    </location>
</feature>
<comment type="caution">
    <text evidence="2">The sequence shown here is derived from an EMBL/GenBank/DDBJ whole genome shotgun (WGS) entry which is preliminary data.</text>
</comment>
<keyword evidence="3" id="KW-1185">Reference proteome</keyword>
<gene>
    <name evidence="2" type="ORF">MERR_LOCUS15915</name>
</gene>
<keyword evidence="1" id="KW-0472">Membrane</keyword>
<dbReference type="AlphaFoldDB" id="A0A6D2IQA1"/>
<name>A0A6D2IQA1_9BRAS</name>
<keyword evidence="1" id="KW-0812">Transmembrane</keyword>
<evidence type="ECO:0000256" key="1">
    <source>
        <dbReference type="SAM" id="Phobius"/>
    </source>
</evidence>
<evidence type="ECO:0000313" key="2">
    <source>
        <dbReference type="EMBL" id="CAA7028680.1"/>
    </source>
</evidence>
<organism evidence="2 3">
    <name type="scientific">Microthlaspi erraticum</name>
    <dbReference type="NCBI Taxonomy" id="1685480"/>
    <lineage>
        <taxon>Eukaryota</taxon>
        <taxon>Viridiplantae</taxon>
        <taxon>Streptophyta</taxon>
        <taxon>Embryophyta</taxon>
        <taxon>Tracheophyta</taxon>
        <taxon>Spermatophyta</taxon>
        <taxon>Magnoliopsida</taxon>
        <taxon>eudicotyledons</taxon>
        <taxon>Gunneridae</taxon>
        <taxon>Pentapetalae</taxon>
        <taxon>rosids</taxon>
        <taxon>malvids</taxon>
        <taxon>Brassicales</taxon>
        <taxon>Brassicaceae</taxon>
        <taxon>Coluteocarpeae</taxon>
        <taxon>Microthlaspi</taxon>
    </lineage>
</organism>
<proteinExistence type="predicted"/>
<feature type="transmembrane region" description="Helical" evidence="1">
    <location>
        <begin position="72"/>
        <end position="100"/>
    </location>
</feature>